<evidence type="ECO:0000313" key="2">
    <source>
        <dbReference type="EMBL" id="KAJ8960347.1"/>
    </source>
</evidence>
<accession>A0ABQ9IRJ0</accession>
<protein>
    <submittedName>
        <fullName evidence="2">Uncharacterized protein</fullName>
    </submittedName>
</protein>
<comment type="similarity">
    <text evidence="1">Belongs to the dynein heavy chain family.</text>
</comment>
<dbReference type="EMBL" id="JAPWTJ010003228">
    <property type="protein sequence ID" value="KAJ8960347.1"/>
    <property type="molecule type" value="Genomic_DNA"/>
</dbReference>
<dbReference type="PANTHER" id="PTHR46532:SF4">
    <property type="entry name" value="AAA+ ATPASE DOMAIN-CONTAINING PROTEIN"/>
    <property type="match status" value="1"/>
</dbReference>
<proteinExistence type="inferred from homology"/>
<organism evidence="2 3">
    <name type="scientific">Molorchus minor</name>
    <dbReference type="NCBI Taxonomy" id="1323400"/>
    <lineage>
        <taxon>Eukaryota</taxon>
        <taxon>Metazoa</taxon>
        <taxon>Ecdysozoa</taxon>
        <taxon>Arthropoda</taxon>
        <taxon>Hexapoda</taxon>
        <taxon>Insecta</taxon>
        <taxon>Pterygota</taxon>
        <taxon>Neoptera</taxon>
        <taxon>Endopterygota</taxon>
        <taxon>Coleoptera</taxon>
        <taxon>Polyphaga</taxon>
        <taxon>Cucujiformia</taxon>
        <taxon>Chrysomeloidea</taxon>
        <taxon>Cerambycidae</taxon>
        <taxon>Lamiinae</taxon>
        <taxon>Monochamini</taxon>
        <taxon>Molorchus</taxon>
    </lineage>
</organism>
<keyword evidence="3" id="KW-1185">Reference proteome</keyword>
<comment type="caution">
    <text evidence="2">The sequence shown here is derived from an EMBL/GenBank/DDBJ whole genome shotgun (WGS) entry which is preliminary data.</text>
</comment>
<gene>
    <name evidence="2" type="ORF">NQ317_010572</name>
</gene>
<dbReference type="InterPro" id="IPR026983">
    <property type="entry name" value="DHC"/>
</dbReference>
<reference evidence="2" key="1">
    <citation type="journal article" date="2023" name="Insect Mol. Biol.">
        <title>Genome sequencing provides insights into the evolution of gene families encoding plant cell wall-degrading enzymes in longhorned beetles.</title>
        <authorList>
            <person name="Shin N.R."/>
            <person name="Okamura Y."/>
            <person name="Kirsch R."/>
            <person name="Pauchet Y."/>
        </authorList>
    </citation>
    <scope>NUCLEOTIDE SEQUENCE</scope>
    <source>
        <strain evidence="2">MMC_N1</strain>
    </source>
</reference>
<dbReference type="Proteomes" id="UP001162164">
    <property type="component" value="Unassembled WGS sequence"/>
</dbReference>
<name>A0ABQ9IRJ0_9CUCU</name>
<dbReference type="PANTHER" id="PTHR46532">
    <property type="entry name" value="MALE FERTILITY FACTOR KL5"/>
    <property type="match status" value="1"/>
</dbReference>
<evidence type="ECO:0000313" key="3">
    <source>
        <dbReference type="Proteomes" id="UP001162164"/>
    </source>
</evidence>
<evidence type="ECO:0000256" key="1">
    <source>
        <dbReference type="ARBA" id="ARBA00008887"/>
    </source>
</evidence>
<sequence length="302" mass="35469">MYVFPKNAAMICLEVIREHFIEMDMDLGLMEEAYSTFARFKIEAPKEEVERVESLRFNFTNMVNHSKKVQEDICNVQGPLLEELTKGRGRKIDEDFDERGPMIPGLSAREASDRVLAFQDRFDELWRRFEMYSSGERLFGLDVNDYPILHKRKKEFNLLNKLYSLYLSVNHSIDGYFDLLWSDVDTEVIFAELTDFQNSVISRQLFAGRMLKYRQIRPLKRVGFKNASLKLHPYLFYDQFKGSVYSVERRQINVYATIDCQPCNLQVVVALKKPNFAFLLKADYTMSQTSKGDERLASIFWT</sequence>